<protein>
    <submittedName>
        <fullName evidence="2">ROK family transcriptional regulator</fullName>
    </submittedName>
</protein>
<dbReference type="InterPro" id="IPR043129">
    <property type="entry name" value="ATPase_NBD"/>
</dbReference>
<proteinExistence type="inferred from homology"/>
<dbReference type="InterPro" id="IPR036388">
    <property type="entry name" value="WH-like_DNA-bd_sf"/>
</dbReference>
<dbReference type="AlphaFoldDB" id="A0A9D2J5U6"/>
<reference evidence="2" key="2">
    <citation type="submission" date="2021-04" db="EMBL/GenBank/DDBJ databases">
        <authorList>
            <person name="Gilroy R."/>
        </authorList>
    </citation>
    <scope>NUCLEOTIDE SEQUENCE</scope>
    <source>
        <strain evidence="2">ChiGjej4B4-7305</strain>
    </source>
</reference>
<dbReference type="EMBL" id="DXBY01000228">
    <property type="protein sequence ID" value="HIZ36759.1"/>
    <property type="molecule type" value="Genomic_DNA"/>
</dbReference>
<dbReference type="InterPro" id="IPR000600">
    <property type="entry name" value="ROK"/>
</dbReference>
<dbReference type="PANTHER" id="PTHR18964">
    <property type="entry name" value="ROK (REPRESSOR, ORF, KINASE) FAMILY"/>
    <property type="match status" value="1"/>
</dbReference>
<reference evidence="2" key="1">
    <citation type="journal article" date="2021" name="PeerJ">
        <title>Extensive microbial diversity within the chicken gut microbiome revealed by metagenomics and culture.</title>
        <authorList>
            <person name="Gilroy R."/>
            <person name="Ravi A."/>
            <person name="Getino M."/>
            <person name="Pursley I."/>
            <person name="Horton D.L."/>
            <person name="Alikhan N.F."/>
            <person name="Baker D."/>
            <person name="Gharbi K."/>
            <person name="Hall N."/>
            <person name="Watson M."/>
            <person name="Adriaenssens E.M."/>
            <person name="Foster-Nyarko E."/>
            <person name="Jarju S."/>
            <person name="Secka A."/>
            <person name="Antonio M."/>
            <person name="Oren A."/>
            <person name="Chaudhuri R.R."/>
            <person name="La Ragione R."/>
            <person name="Hildebrand F."/>
            <person name="Pallen M.J."/>
        </authorList>
    </citation>
    <scope>NUCLEOTIDE SEQUENCE</scope>
    <source>
        <strain evidence="2">ChiGjej4B4-7305</strain>
    </source>
</reference>
<dbReference type="InterPro" id="IPR049874">
    <property type="entry name" value="ROK_cs"/>
</dbReference>
<dbReference type="SUPFAM" id="SSF53067">
    <property type="entry name" value="Actin-like ATPase domain"/>
    <property type="match status" value="1"/>
</dbReference>
<sequence>MLTTLRAEGALSRAALARRVGLSRTTLSEITADLLARGAIVVVDTDSATRRGSGRPAERLALDPAAAQFLGVDFGHRRVHVAVADASHTIIAAGMERYPDGFAWDRRVELAFDLIARVSSRHSVHLDALQGIGIGVPGPYAGPGAGGPHLTWRRHPAPERVDEAFAERFDAPVAVDNNTRLAALAEAATQAGSPGDLLYVRLSDGVGGGLVVSGRLITGARGLAGELGHVTAVPGGAKCRCGKRGCLETVASAPAILSAVRRQGVQVHSITDLAAAVAREDAAADAALREVGSTLGRTLGAAAMVLNPGEVVIGGEVARAAPVLVQQAAAVVHRELYPVSTAQPVTVRAGRLRDSDGARGALAAVFHQSPLLADYPHLDQETPMSPRRRAQ</sequence>
<comment type="similarity">
    <text evidence="1">Belongs to the ROK (NagC/XylR) family.</text>
</comment>
<dbReference type="InterPro" id="IPR036390">
    <property type="entry name" value="WH_DNA-bd_sf"/>
</dbReference>
<evidence type="ECO:0000313" key="2">
    <source>
        <dbReference type="EMBL" id="HIZ36759.1"/>
    </source>
</evidence>
<dbReference type="Gene3D" id="3.30.420.40">
    <property type="match status" value="2"/>
</dbReference>
<dbReference type="Pfam" id="PF00480">
    <property type="entry name" value="ROK"/>
    <property type="match status" value="1"/>
</dbReference>
<name>A0A9D2J5U6_9MICO</name>
<evidence type="ECO:0000256" key="1">
    <source>
        <dbReference type="ARBA" id="ARBA00006479"/>
    </source>
</evidence>
<accession>A0A9D2J5U6</accession>
<dbReference type="PROSITE" id="PS01125">
    <property type="entry name" value="ROK"/>
    <property type="match status" value="1"/>
</dbReference>
<dbReference type="PANTHER" id="PTHR18964:SF149">
    <property type="entry name" value="BIFUNCTIONAL UDP-N-ACETYLGLUCOSAMINE 2-EPIMERASE_N-ACETYLMANNOSAMINE KINASE"/>
    <property type="match status" value="1"/>
</dbReference>
<evidence type="ECO:0000313" key="3">
    <source>
        <dbReference type="Proteomes" id="UP000824037"/>
    </source>
</evidence>
<comment type="caution">
    <text evidence="2">The sequence shown here is derived from an EMBL/GenBank/DDBJ whole genome shotgun (WGS) entry which is preliminary data.</text>
</comment>
<organism evidence="2 3">
    <name type="scientific">Candidatus Ruania gallistercoris</name>
    <dbReference type="NCBI Taxonomy" id="2838746"/>
    <lineage>
        <taxon>Bacteria</taxon>
        <taxon>Bacillati</taxon>
        <taxon>Actinomycetota</taxon>
        <taxon>Actinomycetes</taxon>
        <taxon>Micrococcales</taxon>
        <taxon>Ruaniaceae</taxon>
        <taxon>Ruania</taxon>
    </lineage>
</organism>
<dbReference type="SUPFAM" id="SSF46785">
    <property type="entry name" value="Winged helix' DNA-binding domain"/>
    <property type="match status" value="1"/>
</dbReference>
<dbReference type="Gene3D" id="1.10.10.10">
    <property type="entry name" value="Winged helix-like DNA-binding domain superfamily/Winged helix DNA-binding domain"/>
    <property type="match status" value="1"/>
</dbReference>
<dbReference type="Proteomes" id="UP000824037">
    <property type="component" value="Unassembled WGS sequence"/>
</dbReference>
<gene>
    <name evidence="2" type="ORF">H9815_13375</name>
</gene>